<evidence type="ECO:0000256" key="3">
    <source>
        <dbReference type="ARBA" id="ARBA00022833"/>
    </source>
</evidence>
<evidence type="ECO:0000313" key="9">
    <source>
        <dbReference type="EMBL" id="GBG29253.1"/>
    </source>
</evidence>
<feature type="region of interest" description="Disordered" evidence="6">
    <location>
        <begin position="1828"/>
        <end position="1857"/>
    </location>
</feature>
<feature type="compositionally biased region" description="Polar residues" evidence="6">
    <location>
        <begin position="4821"/>
        <end position="4836"/>
    </location>
</feature>
<proteinExistence type="predicted"/>
<evidence type="ECO:0000256" key="4">
    <source>
        <dbReference type="PROSITE-ProRule" id="PRU00322"/>
    </source>
</evidence>
<organism evidence="9 10">
    <name type="scientific">Hondaea fermentalgiana</name>
    <dbReference type="NCBI Taxonomy" id="2315210"/>
    <lineage>
        <taxon>Eukaryota</taxon>
        <taxon>Sar</taxon>
        <taxon>Stramenopiles</taxon>
        <taxon>Bigyra</taxon>
        <taxon>Labyrinthulomycetes</taxon>
        <taxon>Thraustochytrida</taxon>
        <taxon>Thraustochytriidae</taxon>
        <taxon>Hondaea</taxon>
    </lineage>
</organism>
<evidence type="ECO:0000259" key="7">
    <source>
        <dbReference type="PROSITE" id="PS50106"/>
    </source>
</evidence>
<evidence type="ECO:0000313" key="10">
    <source>
        <dbReference type="Proteomes" id="UP000241890"/>
    </source>
</evidence>
<protein>
    <submittedName>
        <fullName evidence="9">Vacuolar protein sorting-associated protein 13a</fullName>
    </submittedName>
</protein>
<dbReference type="InterPro" id="IPR036034">
    <property type="entry name" value="PDZ_sf"/>
</dbReference>
<keyword evidence="3" id="KW-0862">Zinc</keyword>
<feature type="compositionally biased region" description="Gly residues" evidence="6">
    <location>
        <begin position="5396"/>
        <end position="5414"/>
    </location>
</feature>
<reference evidence="9 10" key="1">
    <citation type="submission" date="2017-12" db="EMBL/GenBank/DDBJ databases">
        <title>Sequencing, de novo assembly and annotation of complete genome of a new Thraustochytrid species, strain FCC1311.</title>
        <authorList>
            <person name="Sedici K."/>
            <person name="Godart F."/>
            <person name="Aiese Cigliano R."/>
            <person name="Sanseverino W."/>
            <person name="Barakat M."/>
            <person name="Ortet P."/>
            <person name="Marechal E."/>
            <person name="Cagnac O."/>
            <person name="Amato A."/>
        </authorList>
    </citation>
    <scope>NUCLEOTIDE SEQUENCE [LARGE SCALE GENOMIC DNA]</scope>
</reference>
<dbReference type="InterPro" id="IPR009543">
    <property type="entry name" value="VPS13_VAB"/>
</dbReference>
<feature type="compositionally biased region" description="Acidic residues" evidence="6">
    <location>
        <begin position="4464"/>
        <end position="4496"/>
    </location>
</feature>
<sequence>MLSGLVKKLVNRFLNEYVEGEFDVGISLFGKHALDLEHLEVKSSTLNDMIFREGIPLRLERVYVGHVLVDIPFSHLGSRPVKVSIKNVLVVANMHLEAAWNETTARDDLKAAVKAAIVALLETMHPESEVTRLSENPGLYFSSEGMLNRTITRIVDNLEVSLENISVRVETPCIHDQDLSLNASDAVSEGLYHGGLVQHWDLRLQDVSALDLTIANAQVFTTDENWDRHFDDDCDYIVFKVLRMVALEATFAHRDRAMRRVSDEARPAGAKELSVKAYYEHYLRHRARSGGVRPMLSPLNLEMRVKLNTAFSVGAGEPHRADAQIKLTPIVLAIGEDELVFLMQILSHLSRHGQWLERIEARERRKSEAWVAERRKTHPSEPEEEYHALCNRRARILTRITDAAERKQRFEALLKDQDLVDLEAHLPLDVLKHAIEMAGRDAQETRNFKLQPFHSQDSTLSEGEPVQAMQAMQHSPRSRASKTQEAVVSGTGWQKELATTLESEFAGAETSYGRLAKPGLDPDEIEITFSEGSLGLVLDHNFQNDSVVVASCIAGSPAARTRLIEPGMVITAIGNYDVTDLSVEETLAKLRRGRRPLRVRFKGSVNAARVAANYVRGSVVNFVRAIVALDALDVTLFAGPGEQSLCVTRLIGVGCSLDAKSAGAAVGPLERLAHIVDLDLGLGILHADVISALPSSVSSEVWAPIHLMSSACEFDQDGMREHHALDSAIPPAYEHDIDWNPFGRTHETSVASLLEDPRWVFSCFATATLLWNRRRLRLEGSGEREEAENEALPRDFISLYEELGDFEKWTAQSTRTWQELVRSGERLASMASAQATAAHWSAVATEDLPPLLEYNLRFQRLANALALCRERPFLNVELSLVLPDRSLEVTSLREDDNGDDVDDGDNVENFDGASDMDSTQKRRSPAAKSEVPITMVTFRGSISDIEVCMQDAVLAKLGEFSSSLSARIAPFQGHEVPIETQPPPDFGDLSSLSWVRYEVAVQIGILRAILPDAAMVESKSLLRAMVVVGPIGIYPRNELPEEAATALDYLRPHKKVLDSIFLRVDRIRAVVVCRGNALASATDGEHSTSAPIDLQDQDATMLLQYKTPMSMKDALQRPSLLPRPIAERDSESEVEGDVRFFDAQQSVRSDLGGRINEGSASASSDADEDTQFQDAFSQADDDDDDDDDKNDDGASDTLRRQVSWARRRSSSSVGAVTGGEGADPIDEAAEQTMDGPSSVSLLEMYLNILRVSFRGAPYGMQPVEVGLVLGDLNLLVTESHVKLLLDLIDVLQKTMQNMDDSQDMLPKDAAWRPGDRASIESHPVGAAIDADAAAEDTLDAIIDKFGGARDVVSAMGNMQQGLTQAVEHALGVESEVYGVHDFVLRPQEATGVFERMCDVLGPVLARELNSKVAPPWVAAVGPKEAVSRIVAFFYGDLWVQSERLKGTFGSPEASGGARTSVRSPTAKGKRTSAGDRRSRSGPRTRSWVTLRLDLHVTNIRADLFTTFQLSFSSIDVHCATSTSNSLARVGVHVGTVTMVNFRSRDGENPMVIQPTVEETDAARSERMYCLSFHIVLISDSLQQALRQSDAENGLLADADASDSDTETSSSEEDSEDEMQTEGLGDASDEGGEGYLRGRRTSSDSTHEGVGAMSTSGSSDDDGGEDDDKSLRALRKRLEEASDGPAAVEKAIARIHRQTFKSPKKEVESLQGALDMAQRARARVRRQEEQVIRSREASGTRFRSTLAQRGCGALLWEAQTSRKSLSDTGRSLGRVLRQRQRPTTTLERETSIPAVSVTLVVRDLVVEISERLALTGLELLDTIQKAVAGSSPSEASVQSGQSGSMHQTEEERPGDPTVLSGVEFSTEMQGVIIRVKTSRDRPFGPAPGGKDDGQKRIKSADSRRGSHVGSVTEGSSLMGDLTTLDVPSAMSGAELARQSFNDIFVDIGLNVALVYVAHQCVEECELKMSRTTISITYDRTTTLLRRRQQRRWSRQAVSPSVTVTHAVLKPWDASLEYVLRRDMNKPREITRLVSGSMGNLQLSLWTTDVSVLTQAGSELGEIAESVARAAEKVTGGGDGPEGEKEGENGCSQAEQQNQIEAMNTDGGAMRVTIFKAQGVSILAMAMDKGLVIADDPSYGRHLEACAQAAWFMERNAELFASVPVVVRWLDSLVVAVARNGAHFSTEKLALLQGVDTSRDTAEQSPLGYGINGQPSSPARGMGQLYEGNSVLSPLIEDDKDIMASDTDDSENPSGPHYVGDSNLLEVSDRHAEHRAAIEARQTELFTREVMDILHDRIKLSVSGMGVELVQEVLRSETRVETFLPVLRFGAEKIELRGESFSQFSKDFVLATYVDMEAKFYNRRIGSWEFIMEPWTRTKASVLVSEADQNISVNLEALNRLNINVSEDLLALLLKLQSDLERASSSLSEDPVTRAVMDERNEATTANDGKSVALSKGPSVTVSKQVSTVQRTLRSRRRRRIHRQRSRKGGRKSKKTVARREAQHWLINNTGIELVMHDLYQVGYDYRGIITVSYRDGWYLPTHERWNVRPLMRITLLPYRRRGTVGSLGNDGGDARAIPIGSAERHLEDDDFDDSASSALDSDTSDSRSDASHVVRPYQDGNKYVLPYEGSRSAEVPHLLVEVKDATGAYYQTSVDLVPYILFPNQGSAEWFRLRSDGAKLDTPRGAELMLSIEFDLHEDLNADPKSALREVHGDRQAVIEPFRMASGAMVPMNFQALPKKHWYKNINRYEINKSISTKQYTKLRAVAVDFSRGLDFASPHKPLLMVLPVDEAGETMLTTRAVSDARVPGQREAIGVAKPPYEGLDRGGPVEEREASATSIVSLGNDIGLGGKDGLSLFGKKSRKETNGSDDHMPADASFSFNVFAVSAMRDQKRRVIFLESPFKLMNAVDHTLEVLICEKGTIAEQENRKDVYPSLEPMSLEHAECKSSGRHLARYGMDVNCLFDRRSSTKWVDGGHRLSEQSDEVAEDAEMLQAVNEEEGAGFALDSYVEWTFAQPVQICLYRLTPALDAVVRDAHATPFDSDKQVDASRLGLDPVQWRVYGKLLQQESSASDSIPDDNEDAGRNKEKAASASAAANAATGRAVTGQAGDLEPVETPWVLLDERSGIAFDRERRPREYFLPQVGSFHCYRIELSSGCTFSAMERQGAAKARPYEEEIDLARASCGPKDSVPIALSCIELFQERLLARRTRVLVASGLVSPGDESNMLDFDDEEALEESRHRSSAEWTCPTCEISNVGGDATCKLCGTTRPEVRDVVQTDVFAQDIEDPDMVTSDQAEQARKRRSRAIEDMARRSAQRHMSTTAGSRTSSKTSGNDAALEDDNAFAKAIELDKMSGKVAVASDAGSVRGGARFRTRRVHLTLESLSVEKPRNTKELGRNLLYRQIGRRVANQSEQDDARSNSSDVDSLDSDTPGFVAGSSSPLRRRSTSLDYETLELNMAAETVVQVVKSQRLTMRLITPQRGSKAGINRPHSTRGGLSLDGGVLLRFDHRETFRRWFDAIESILKRLRRRHQGKVIEAEEFTGMRRLVRPGEEFSIPLNFIYSTRKWSLFIRPDTNVGQVQVHWAQVLDHISAQILRFEDSVDNVIPDLACEPFKYSERVLRESKLEMTPFSFSAAFTKRFLKGHHSGLDDSPSTEGTSKLIPRVEITIRAWVRVINALPYSVEVRFKSTEEAGQHTIAPGQEINMCKIRRDEEAQFRIPALDTEWTDRQRLESLSYFQDSARKTFGHSSQRQQQLNSGTPVQFWKRGGNRQYLKNVAAEAKIDRSRDPTGPLYVVLYAPFWFYNYSDLNLLAIPRDSFLSPGDESKDVFLEPNFLPDNSEQTKGVHVLPHLRNMDGKAKVSIAVALSQTELQGVGKQGPSAAQNTNAWKPEMEAGGETARRVQAVRNNWLTDFENEHQDYFVSNWSRPVKVQSTSENIQWRSFRFVLNAITILRREIGIEIVTGGVNAFTRSVQVIFRSKYLLVNRVPDTILHFTQSVPRVESQGAFAQGLQDYNVKQIQRTKMSQFLRRQKSTSNGGEPANGRDLEGDGRNYMPAPEGGDDLAREEEGSDDVDEETKDGARRHEESLDDEKDDVAGEATEDNASSKEEEEEEEEENEDEDEVTTALRVHGVHAGKTIKDLYLGPNPSHCQPFHFGGFQKEFVGYESGFRIGIVDGKLEDMTHESAVISAAKESEYSLLLRSKSGSSRERLGAHRVRVAIRKERGTTFIIFSRDLSMSSHPRPFYVIRNRTPFPLEVWQDRMARVHFNTIVYPGEDFAHAWDNPNLSQDIRARILWPLFREDQLTDVNLGDLAFESSDELARKVQDLKEATSKHGHRHLTHQGGHKRRRQQEALRRQLQSTLERYESHEISAEGPATAYKGLSLEGLFPIDAVKQFDDLCVAEPRLFKTPLFVSVEGFIEESSKTLAFRLDSARAIEAATTSGSLGLATLGFFASPPGSEGTLSDDEDKVGDGEDSNDESADAGVKEDDDDEDGQDLAGGASVTVAEAKRAPRRPRGEEGQLPASRVSKRASAVSKAGAKLSPGHRKYNVFLRLVLKADAVFQTRSSAEHRGKYKVVVRVGGKSREFSGSVVALPGSPRKTTRDLEGIAEDLHFSLDTKPTQVFILVYVTNSMDKRELLRAGTIDLVKQLWAGKHAESWLEVNSPEWQKCKEDLAEMEREERRRVQALLDDGFTKSLRDRAMRLSNESEAQAANEDDSASNDQASESRKYAQSSTNLSVANSMSILEREKSLMSTLSRESRADETASQPSYRSGASSPFGTRSLPFLPMRTRQPTFTEEEEERASAEPVPLFELRDPDSESSQTARHLVPSSISNLAKRKGGVNQEESDEAESGASTSRSQAWMQIRCETVEPSQENQGREGKATQAVLELGEAATLKVRVFLSSVGLSLVHASQRLEICYSIMQRVHVFSELSPGNLQLSVRLGHLQVDNHDPNAQYDVMVVPEKRPPVNPKSRYPYPREDCLSLEMIVRQSEEPYLELETFELDLSRLVVNFEESFLGNVLSMWAKVLESTNQDGASGLDARDIEHPPASTAHFILQVQALADFMYVYWFKIGTIQMIFQCHLDGGKKIVAEDQVSMAIKQYVPTMWIQDFRLRISDFSRSNEFTSVDEFYRVMTMFFVQEAISRNLQTALTQTNFSLNPFPACKTIAIGAYEMVHQPYMQRHRGCGGVCSGCQHGLAAFIASLSAGMTDLVHAYTDFVVMGLENVANANQYDLVARPLTLTTAAFRNVTSAISVSSHKIANELLNPVDRIEQIRTPRLFTRSGEMILYGPGNRPIQQDLPTQRAAAAVFHFVYGTWRLRKSLRQEAEARGQILREFDPREYMNNRLRHERGNLFERWMASFRDTLVSLQYEFAQARNEEGDPESEENDRLLGGVGGGGGGGGGTSSGGGGTRDRLNS</sequence>
<feature type="coiled-coil region" evidence="5">
    <location>
        <begin position="1706"/>
        <end position="1736"/>
    </location>
</feature>
<comment type="caution">
    <text evidence="9">The sequence shown here is derived from an EMBL/GenBank/DDBJ whole genome shotgun (WGS) entry which is preliminary data.</text>
</comment>
<feature type="compositionally biased region" description="Basic and acidic residues" evidence="6">
    <location>
        <begin position="4508"/>
        <end position="4520"/>
    </location>
</feature>
<gene>
    <name evidence="9" type="ORF">FCC1311_054752</name>
</gene>
<dbReference type="Gene3D" id="2.30.42.10">
    <property type="match status" value="1"/>
</dbReference>
<dbReference type="PROSITE" id="PS50106">
    <property type="entry name" value="PDZ"/>
    <property type="match status" value="1"/>
</dbReference>
<feature type="region of interest" description="Disordered" evidence="6">
    <location>
        <begin position="1149"/>
        <end position="1234"/>
    </location>
</feature>
<dbReference type="PANTHER" id="PTHR34491:SF38">
    <property type="entry name" value="CENTROSOMIN N-TERMINAL MOTIF 1 DOMAIN-CONTAINING PROTEIN-RELATED"/>
    <property type="match status" value="1"/>
</dbReference>
<feature type="region of interest" description="Disordered" evidence="6">
    <location>
        <begin position="454"/>
        <end position="488"/>
    </location>
</feature>
<feature type="region of interest" description="Disordered" evidence="6">
    <location>
        <begin position="2586"/>
        <end position="2612"/>
    </location>
</feature>
<feature type="region of interest" description="Disordered" evidence="6">
    <location>
        <begin position="1448"/>
        <end position="1482"/>
    </location>
</feature>
<feature type="domain" description="RanBP2-type" evidence="8">
    <location>
        <begin position="3241"/>
        <end position="3271"/>
    </location>
</feature>
<keyword evidence="10" id="KW-1185">Reference proteome</keyword>
<evidence type="ECO:0000256" key="2">
    <source>
        <dbReference type="ARBA" id="ARBA00022771"/>
    </source>
</evidence>
<feature type="compositionally biased region" description="Basic residues" evidence="6">
    <location>
        <begin position="4334"/>
        <end position="4350"/>
    </location>
</feature>
<dbReference type="Proteomes" id="UP000241890">
    <property type="component" value="Unassembled WGS sequence"/>
</dbReference>
<dbReference type="PANTHER" id="PTHR34491">
    <property type="entry name" value="A-TYPE INCLUSION PROTEIN, PUTATIVE-RELATED"/>
    <property type="match status" value="1"/>
</dbReference>
<feature type="region of interest" description="Disordered" evidence="6">
    <location>
        <begin position="5378"/>
        <end position="5421"/>
    </location>
</feature>
<feature type="compositionally biased region" description="Polar residues" evidence="6">
    <location>
        <begin position="3317"/>
        <end position="3334"/>
    </location>
</feature>
<dbReference type="SMART" id="SM00228">
    <property type="entry name" value="PDZ"/>
    <property type="match status" value="1"/>
</dbReference>
<feature type="region of interest" description="Disordered" evidence="6">
    <location>
        <begin position="3407"/>
        <end position="3442"/>
    </location>
</feature>
<feature type="region of interest" description="Disordered" evidence="6">
    <location>
        <begin position="3069"/>
        <end position="3097"/>
    </location>
</feature>
<feature type="compositionally biased region" description="Acidic residues" evidence="6">
    <location>
        <begin position="1599"/>
        <end position="1619"/>
    </location>
</feature>
<feature type="domain" description="PDZ" evidence="7">
    <location>
        <begin position="524"/>
        <end position="592"/>
    </location>
</feature>
<dbReference type="SUPFAM" id="SSF50156">
    <property type="entry name" value="PDZ domain-like"/>
    <property type="match status" value="1"/>
</dbReference>
<keyword evidence="5" id="KW-0175">Coiled coil</keyword>
<feature type="compositionally biased region" description="Basic residues" evidence="6">
    <location>
        <begin position="2471"/>
        <end position="2495"/>
    </location>
</feature>
<feature type="compositionally biased region" description="Polar residues" evidence="6">
    <location>
        <begin position="4721"/>
        <end position="4736"/>
    </location>
</feature>
<feature type="compositionally biased region" description="Acidic residues" evidence="6">
    <location>
        <begin position="1179"/>
        <end position="1194"/>
    </location>
</feature>
<evidence type="ECO:0000256" key="6">
    <source>
        <dbReference type="SAM" id="MobiDB-lite"/>
    </source>
</evidence>
<feature type="region of interest" description="Disordered" evidence="6">
    <location>
        <begin position="3310"/>
        <end position="3336"/>
    </location>
</feature>
<feature type="region of interest" description="Disordered" evidence="6">
    <location>
        <begin position="4330"/>
        <end position="4351"/>
    </location>
</feature>
<dbReference type="OrthoDB" id="428159at2759"/>
<dbReference type="InterPro" id="IPR001876">
    <property type="entry name" value="Znf_RanBP2"/>
</dbReference>
<feature type="compositionally biased region" description="Acidic residues" evidence="6">
    <location>
        <begin position="4069"/>
        <end position="4078"/>
    </location>
</feature>
<feature type="region of interest" description="Disordered" evidence="6">
    <location>
        <begin position="1595"/>
        <end position="1667"/>
    </location>
</feature>
<feature type="compositionally biased region" description="Low complexity" evidence="6">
    <location>
        <begin position="1200"/>
        <end position="1215"/>
    </location>
</feature>
<feature type="region of interest" description="Disordered" evidence="6">
    <location>
        <begin position="892"/>
        <end position="928"/>
    </location>
</feature>
<dbReference type="PROSITE" id="PS01358">
    <property type="entry name" value="ZF_RANBP2_1"/>
    <property type="match status" value="1"/>
</dbReference>
<feature type="compositionally biased region" description="Acidic residues" evidence="6">
    <location>
        <begin position="896"/>
        <end position="908"/>
    </location>
</feature>
<feature type="compositionally biased region" description="Basic and acidic residues" evidence="6">
    <location>
        <begin position="1888"/>
        <end position="1903"/>
    </location>
</feature>
<dbReference type="InterPro" id="IPR001478">
    <property type="entry name" value="PDZ"/>
</dbReference>
<feature type="compositionally biased region" description="Acidic residues" evidence="6">
    <location>
        <begin position="4109"/>
        <end position="4124"/>
    </location>
</feature>
<feature type="region of interest" description="Disordered" evidence="6">
    <location>
        <begin position="4458"/>
        <end position="4541"/>
    </location>
</feature>
<dbReference type="EMBL" id="BEYU01000054">
    <property type="protein sequence ID" value="GBG29253.1"/>
    <property type="molecule type" value="Genomic_DNA"/>
</dbReference>
<feature type="region of interest" description="Disordered" evidence="6">
    <location>
        <begin position="1874"/>
        <end position="1913"/>
    </location>
</feature>
<feature type="region of interest" description="Disordered" evidence="6">
    <location>
        <begin position="2241"/>
        <end position="2260"/>
    </location>
</feature>
<evidence type="ECO:0000259" key="8">
    <source>
        <dbReference type="PROSITE" id="PS50199"/>
    </source>
</evidence>
<dbReference type="PROSITE" id="PS50199">
    <property type="entry name" value="ZF_RANBP2_2"/>
    <property type="match status" value="1"/>
</dbReference>
<feature type="region of interest" description="Disordered" evidence="6">
    <location>
        <begin position="4751"/>
        <end position="4862"/>
    </location>
</feature>
<feature type="compositionally biased region" description="Polar residues" evidence="6">
    <location>
        <begin position="4766"/>
        <end position="4781"/>
    </location>
</feature>
<feature type="compositionally biased region" description="Low complexity" evidence="6">
    <location>
        <begin position="4525"/>
        <end position="4538"/>
    </location>
</feature>
<keyword evidence="1" id="KW-0479">Metal-binding</keyword>
<name>A0A2R5GKV4_9STRA</name>
<evidence type="ECO:0000256" key="1">
    <source>
        <dbReference type="ARBA" id="ARBA00022723"/>
    </source>
</evidence>
<feature type="region of interest" description="Disordered" evidence="6">
    <location>
        <begin position="4026"/>
        <end position="4125"/>
    </location>
</feature>
<feature type="compositionally biased region" description="Polar residues" evidence="6">
    <location>
        <begin position="1829"/>
        <end position="1845"/>
    </location>
</feature>
<dbReference type="InParanoid" id="A0A2R5GKV4"/>
<dbReference type="GO" id="GO:0008270">
    <property type="term" value="F:zinc ion binding"/>
    <property type="evidence" value="ECO:0007669"/>
    <property type="project" value="UniProtKB-KW"/>
</dbReference>
<evidence type="ECO:0000256" key="5">
    <source>
        <dbReference type="SAM" id="Coils"/>
    </source>
</evidence>
<dbReference type="Pfam" id="PF25036">
    <property type="entry name" value="VPS13_VAB"/>
    <property type="match status" value="1"/>
</dbReference>
<feature type="compositionally biased region" description="Acidic residues" evidence="6">
    <location>
        <begin position="1658"/>
        <end position="1667"/>
    </location>
</feature>
<feature type="region of interest" description="Disordered" evidence="6">
    <location>
        <begin position="4706"/>
        <end position="4736"/>
    </location>
</feature>
<accession>A0A2R5GKV4</accession>
<feature type="region of interest" description="Disordered" evidence="6">
    <location>
        <begin position="2463"/>
        <end position="2497"/>
    </location>
</feature>
<keyword evidence="2 4" id="KW-0863">Zinc-finger</keyword>